<sequence length="94" mass="9838">MVAAALSTQAFEATAAHTPPPANDPVFDGVEVLSDQILTAVARSRALGHRDTRITLTRPTETVEGVRNRLLMAGLTPVVRASSVGGTSVLTVRC</sequence>
<accession>A0A2K9N9L8</accession>
<dbReference type="AlphaFoldDB" id="A0A2K9N9L8"/>
<dbReference type="EMBL" id="CP025611">
    <property type="protein sequence ID" value="AUN29818.1"/>
    <property type="molecule type" value="Genomic_DNA"/>
</dbReference>
<evidence type="ECO:0000313" key="2">
    <source>
        <dbReference type="Proteomes" id="UP000234752"/>
    </source>
</evidence>
<protein>
    <submittedName>
        <fullName evidence="1">Uncharacterized protein</fullName>
    </submittedName>
</protein>
<dbReference type="KEGG" id="ncb:C0V82_05945"/>
<dbReference type="Proteomes" id="UP000234752">
    <property type="component" value="Chromosome eg_1"/>
</dbReference>
<reference evidence="1 2" key="1">
    <citation type="submission" date="2017-12" db="EMBL/GenBank/DDBJ databases">
        <title>Genomes of bacteria within cyanobacterial aggregates.</title>
        <authorList>
            <person name="Cai H."/>
        </authorList>
    </citation>
    <scope>NUCLEOTIDE SEQUENCE [LARGE SCALE GENOMIC DNA]</scope>
    <source>
        <strain evidence="1 2">TH16</strain>
    </source>
</reference>
<dbReference type="RefSeq" id="WP_102111538.1">
    <property type="nucleotide sequence ID" value="NZ_BMGN01000003.1"/>
</dbReference>
<name>A0A2K9N9L8_9PROT</name>
<dbReference type="OrthoDB" id="7359869at2"/>
<gene>
    <name evidence="1" type="ORF">C0V82_05945</name>
</gene>
<proteinExistence type="predicted"/>
<keyword evidence="2" id="KW-1185">Reference proteome</keyword>
<organism evidence="1 2">
    <name type="scientific">Niveispirillum cyanobacteriorum</name>
    <dbReference type="NCBI Taxonomy" id="1612173"/>
    <lineage>
        <taxon>Bacteria</taxon>
        <taxon>Pseudomonadati</taxon>
        <taxon>Pseudomonadota</taxon>
        <taxon>Alphaproteobacteria</taxon>
        <taxon>Rhodospirillales</taxon>
        <taxon>Azospirillaceae</taxon>
        <taxon>Niveispirillum</taxon>
    </lineage>
</organism>
<evidence type="ECO:0000313" key="1">
    <source>
        <dbReference type="EMBL" id="AUN29818.1"/>
    </source>
</evidence>